<dbReference type="AlphaFoldDB" id="A0A8S3RDI2"/>
<reference evidence="4" key="1">
    <citation type="submission" date="2021-03" db="EMBL/GenBank/DDBJ databases">
        <authorList>
            <person name="Bekaert M."/>
        </authorList>
    </citation>
    <scope>NUCLEOTIDE SEQUENCE</scope>
</reference>
<evidence type="ECO:0000256" key="3">
    <source>
        <dbReference type="SAM" id="Phobius"/>
    </source>
</evidence>
<dbReference type="Proteomes" id="UP000683360">
    <property type="component" value="Unassembled WGS sequence"/>
</dbReference>
<keyword evidence="3" id="KW-1133">Transmembrane helix</keyword>
<feature type="transmembrane region" description="Helical" evidence="3">
    <location>
        <begin position="407"/>
        <end position="431"/>
    </location>
</feature>
<evidence type="ECO:0000256" key="1">
    <source>
        <dbReference type="SAM" id="Coils"/>
    </source>
</evidence>
<evidence type="ECO:0000313" key="5">
    <source>
        <dbReference type="Proteomes" id="UP000683360"/>
    </source>
</evidence>
<sequence>MAECKLNSIKDLISKSLTDGQISADEFKLILDELEKYNKMKENIRTKQTQTVMNDNERKKLIEETENRMNKMAEGGYEFDNPEFKNNDYDEEEEEETSFQDDEEFQNNINKEFEKSRDLSENDAKIHEKGNDIALTYYQKGVLKFYKFSTLQREYGVNFVRDVLGVDDFKISDRIIEGRAGFQRMLNELDNIEIPLQEISTQQEGQELLEIASNEETHVKEIETSFIEQGTSFINEETQTYMTKREMDGIISAMTSVKEEIANELTKLNETNKDLAKENTKLEQAKEDNDEFQIDRISSRIRELESERSARLEVININKEKLRSQVNRFKQTIHKMLNEDKTLGERIRTLFREQGITIVSVLTAFGMIIGVIVEAFTGSPSPAPSSPSKGGGVQDWIKKQLKNLGKLLSFLAGKLAAALPGIIGSIVSWLLSATKDVVNWFANNLWALLILVVSLLFTAARDYFKK</sequence>
<protein>
    <submittedName>
        <fullName evidence="4">Uncharacterized protein</fullName>
    </submittedName>
</protein>
<evidence type="ECO:0000256" key="2">
    <source>
        <dbReference type="SAM" id="MobiDB-lite"/>
    </source>
</evidence>
<organism evidence="4 5">
    <name type="scientific">Mytilus edulis</name>
    <name type="common">Blue mussel</name>
    <dbReference type="NCBI Taxonomy" id="6550"/>
    <lineage>
        <taxon>Eukaryota</taxon>
        <taxon>Metazoa</taxon>
        <taxon>Spiralia</taxon>
        <taxon>Lophotrochozoa</taxon>
        <taxon>Mollusca</taxon>
        <taxon>Bivalvia</taxon>
        <taxon>Autobranchia</taxon>
        <taxon>Pteriomorphia</taxon>
        <taxon>Mytilida</taxon>
        <taxon>Mytiloidea</taxon>
        <taxon>Mytilidae</taxon>
        <taxon>Mytilinae</taxon>
        <taxon>Mytilus</taxon>
    </lineage>
</organism>
<keyword evidence="3" id="KW-0812">Transmembrane</keyword>
<accession>A0A8S3RDI2</accession>
<feature type="compositionally biased region" description="Acidic residues" evidence="2">
    <location>
        <begin position="89"/>
        <end position="103"/>
    </location>
</feature>
<dbReference type="EMBL" id="CAJPWZ010000984">
    <property type="protein sequence ID" value="CAG2204824.1"/>
    <property type="molecule type" value="Genomic_DNA"/>
</dbReference>
<dbReference type="OrthoDB" id="6174679at2759"/>
<proteinExistence type="predicted"/>
<keyword evidence="3" id="KW-0472">Membrane</keyword>
<feature type="transmembrane region" description="Helical" evidence="3">
    <location>
        <begin position="355"/>
        <end position="376"/>
    </location>
</feature>
<feature type="transmembrane region" description="Helical" evidence="3">
    <location>
        <begin position="437"/>
        <end position="460"/>
    </location>
</feature>
<feature type="region of interest" description="Disordered" evidence="2">
    <location>
        <begin position="75"/>
        <end position="103"/>
    </location>
</feature>
<evidence type="ECO:0000313" key="4">
    <source>
        <dbReference type="EMBL" id="CAG2204824.1"/>
    </source>
</evidence>
<feature type="coiled-coil region" evidence="1">
    <location>
        <begin position="254"/>
        <end position="339"/>
    </location>
</feature>
<comment type="caution">
    <text evidence="4">The sequence shown here is derived from an EMBL/GenBank/DDBJ whole genome shotgun (WGS) entry which is preliminary data.</text>
</comment>
<keyword evidence="5" id="KW-1185">Reference proteome</keyword>
<keyword evidence="1" id="KW-0175">Coiled coil</keyword>
<name>A0A8S3RDI2_MYTED</name>
<gene>
    <name evidence="4" type="ORF">MEDL_19259</name>
</gene>